<evidence type="ECO:0000313" key="2">
    <source>
        <dbReference type="EMBL" id="ODV62983.1"/>
    </source>
</evidence>
<dbReference type="InParanoid" id="A0A1D2VN00"/>
<dbReference type="STRING" id="1344418.A0A1D2VN00"/>
<dbReference type="InterPro" id="IPR029069">
    <property type="entry name" value="HotDog_dom_sf"/>
</dbReference>
<feature type="domain" description="Thioesterase" evidence="1">
    <location>
        <begin position="109"/>
        <end position="172"/>
    </location>
</feature>
<dbReference type="Pfam" id="PF03061">
    <property type="entry name" value="4HBT"/>
    <property type="match status" value="1"/>
</dbReference>
<dbReference type="PANTHER" id="PTHR47260">
    <property type="entry name" value="UPF0644 PROTEIN PB2B4.06"/>
    <property type="match status" value="1"/>
</dbReference>
<proteinExistence type="predicted"/>
<protein>
    <recommendedName>
        <fullName evidence="1">Thioesterase domain-containing protein</fullName>
    </recommendedName>
</protein>
<keyword evidence="3" id="KW-1185">Reference proteome</keyword>
<dbReference type="CDD" id="cd03443">
    <property type="entry name" value="PaaI_thioesterase"/>
    <property type="match status" value="1"/>
</dbReference>
<dbReference type="PANTHER" id="PTHR47260:SF1">
    <property type="entry name" value="UPF0644 PROTEIN PB2B4.06"/>
    <property type="match status" value="1"/>
</dbReference>
<dbReference type="GeneID" id="30965001"/>
<dbReference type="OrthoDB" id="506431at2759"/>
<dbReference type="RefSeq" id="XP_020049290.1">
    <property type="nucleotide sequence ID" value="XM_020191365.1"/>
</dbReference>
<gene>
    <name evidence="2" type="ORF">ASCRUDRAFT_6593</name>
</gene>
<reference evidence="3" key="1">
    <citation type="submission" date="2016-05" db="EMBL/GenBank/DDBJ databases">
        <title>Comparative genomics of biotechnologically important yeasts.</title>
        <authorList>
            <consortium name="DOE Joint Genome Institute"/>
            <person name="Riley R."/>
            <person name="Haridas S."/>
            <person name="Wolfe K.H."/>
            <person name="Lopes M.R."/>
            <person name="Hittinger C.T."/>
            <person name="Goker M."/>
            <person name="Salamov A."/>
            <person name="Wisecaver J."/>
            <person name="Long T.M."/>
            <person name="Aerts A.L."/>
            <person name="Barry K."/>
            <person name="Choi C."/>
            <person name="Clum A."/>
            <person name="Coughlan A.Y."/>
            <person name="Deshpande S."/>
            <person name="Douglass A.P."/>
            <person name="Hanson S.J."/>
            <person name="Klenk H.-P."/>
            <person name="Labutti K."/>
            <person name="Lapidus A."/>
            <person name="Lindquist E."/>
            <person name="Lipzen A."/>
            <person name="Meier-Kolthoff J.P."/>
            <person name="Ohm R.A."/>
            <person name="Otillar R.P."/>
            <person name="Pangilinan J."/>
            <person name="Peng Y."/>
            <person name="Rokas A."/>
            <person name="Rosa C.A."/>
            <person name="Scheuner C."/>
            <person name="Sibirny A.A."/>
            <person name="Slot J.C."/>
            <person name="Stielow J.B."/>
            <person name="Sun H."/>
            <person name="Kurtzman C.P."/>
            <person name="Blackwell M."/>
            <person name="Grigoriev I.V."/>
            <person name="Jeffries T.W."/>
        </authorList>
    </citation>
    <scope>NUCLEOTIDE SEQUENCE [LARGE SCALE GENOMIC DNA]</scope>
    <source>
        <strain evidence="3">DSM 1968</strain>
    </source>
</reference>
<organism evidence="2 3">
    <name type="scientific">Ascoidea rubescens DSM 1968</name>
    <dbReference type="NCBI Taxonomy" id="1344418"/>
    <lineage>
        <taxon>Eukaryota</taxon>
        <taxon>Fungi</taxon>
        <taxon>Dikarya</taxon>
        <taxon>Ascomycota</taxon>
        <taxon>Saccharomycotina</taxon>
        <taxon>Saccharomycetes</taxon>
        <taxon>Ascoideaceae</taxon>
        <taxon>Ascoidea</taxon>
    </lineage>
</organism>
<dbReference type="EMBL" id="KV454476">
    <property type="protein sequence ID" value="ODV62983.1"/>
    <property type="molecule type" value="Genomic_DNA"/>
</dbReference>
<dbReference type="InterPro" id="IPR006683">
    <property type="entry name" value="Thioestr_dom"/>
</dbReference>
<dbReference type="Proteomes" id="UP000095038">
    <property type="component" value="Unassembled WGS sequence"/>
</dbReference>
<evidence type="ECO:0000313" key="3">
    <source>
        <dbReference type="Proteomes" id="UP000095038"/>
    </source>
</evidence>
<dbReference type="Gene3D" id="3.10.129.10">
    <property type="entry name" value="Hotdog Thioesterase"/>
    <property type="match status" value="1"/>
</dbReference>
<accession>A0A1D2VN00</accession>
<name>A0A1D2VN00_9ASCO</name>
<dbReference type="SUPFAM" id="SSF54637">
    <property type="entry name" value="Thioesterase/thiol ester dehydrase-isomerase"/>
    <property type="match status" value="1"/>
</dbReference>
<evidence type="ECO:0000259" key="1">
    <source>
        <dbReference type="Pfam" id="PF03061"/>
    </source>
</evidence>
<dbReference type="InterPro" id="IPR052061">
    <property type="entry name" value="PTE-AB_protein"/>
</dbReference>
<dbReference type="AlphaFoldDB" id="A0A1D2VN00"/>
<sequence>MTKPVLHSQEVDAYHLHLLNHPYVQHLQASKDFHQISHVFDTNVNRTNGLLTSHTLAGSDLISNPIIFSKLLTRDDGGCAGNADGANDEDIHNEIIAFFHLGNQLNGQFNIVHGGLLATLLDENLYRCCVPLFKNSKKFGVTANLNINYKNPTFSDSFIMLHAKITRVEKQRKFYCYGKIENLLIDDNSNSNYDTNSILNYYLNENDIDNDINYCLNHAKNPNHNLLVEANILVIEPKWAPDFQSDQY</sequence>